<protein>
    <recommendedName>
        <fullName evidence="1">RNA-binding protein Tab2-like N-terminal domain-containing protein</fullName>
    </recommendedName>
</protein>
<dbReference type="PANTHER" id="PTHR34556:SF2">
    <property type="entry name" value="PROTEIN TAB2 HOMOLOG, CHLOROPLASTIC"/>
    <property type="match status" value="1"/>
</dbReference>
<sequence length="104" mass="11975">MTQKEAPEAILQEEDDPTAELIYLDPKTDPATITDWELDFCSRPILDARGKKLWVLVVCDKTLSLQYTKYFPNNVINSITLKDYIVVVSDELGVPLPKNIRFFR</sequence>
<keyword evidence="3" id="KW-1185">Reference proteome</keyword>
<proteinExistence type="predicted"/>
<evidence type="ECO:0000313" key="2">
    <source>
        <dbReference type="EMBL" id="WVY95932.1"/>
    </source>
</evidence>
<feature type="domain" description="RNA-binding protein Tab2-like N-terminal" evidence="1">
    <location>
        <begin position="36"/>
        <end position="104"/>
    </location>
</feature>
<reference evidence="2 3" key="1">
    <citation type="journal article" date="2023" name="Life. Sci Alliance">
        <title>Evolutionary insights into 3D genome organization and epigenetic landscape of Vigna mungo.</title>
        <authorList>
            <person name="Junaid A."/>
            <person name="Singh B."/>
            <person name="Bhatia S."/>
        </authorList>
    </citation>
    <scope>NUCLEOTIDE SEQUENCE [LARGE SCALE GENOMIC DNA]</scope>
    <source>
        <strain evidence="2">Urdbean</strain>
    </source>
</reference>
<dbReference type="InterPro" id="IPR046760">
    <property type="entry name" value="Tab2-like_N"/>
</dbReference>
<dbReference type="AlphaFoldDB" id="A0AAQ3MRJ9"/>
<dbReference type="GO" id="GO:0003723">
    <property type="term" value="F:RNA binding"/>
    <property type="evidence" value="ECO:0007669"/>
    <property type="project" value="InterPro"/>
</dbReference>
<organism evidence="2 3">
    <name type="scientific">Vigna mungo</name>
    <name type="common">Black gram</name>
    <name type="synonym">Phaseolus mungo</name>
    <dbReference type="NCBI Taxonomy" id="3915"/>
    <lineage>
        <taxon>Eukaryota</taxon>
        <taxon>Viridiplantae</taxon>
        <taxon>Streptophyta</taxon>
        <taxon>Embryophyta</taxon>
        <taxon>Tracheophyta</taxon>
        <taxon>Spermatophyta</taxon>
        <taxon>Magnoliopsida</taxon>
        <taxon>eudicotyledons</taxon>
        <taxon>Gunneridae</taxon>
        <taxon>Pentapetalae</taxon>
        <taxon>rosids</taxon>
        <taxon>fabids</taxon>
        <taxon>Fabales</taxon>
        <taxon>Fabaceae</taxon>
        <taxon>Papilionoideae</taxon>
        <taxon>50 kb inversion clade</taxon>
        <taxon>NPAAA clade</taxon>
        <taxon>indigoferoid/millettioid clade</taxon>
        <taxon>Phaseoleae</taxon>
        <taxon>Vigna</taxon>
    </lineage>
</organism>
<dbReference type="Pfam" id="PF06485">
    <property type="entry name" value="Tab2-like_N"/>
    <property type="match status" value="1"/>
</dbReference>
<evidence type="ECO:0000313" key="3">
    <source>
        <dbReference type="Proteomes" id="UP001374535"/>
    </source>
</evidence>
<name>A0AAQ3MRJ9_VIGMU</name>
<dbReference type="Proteomes" id="UP001374535">
    <property type="component" value="Chromosome 9"/>
</dbReference>
<dbReference type="EMBL" id="CP144692">
    <property type="protein sequence ID" value="WVY95932.1"/>
    <property type="molecule type" value="Genomic_DNA"/>
</dbReference>
<gene>
    <name evidence="2" type="ORF">V8G54_028083</name>
</gene>
<dbReference type="InterPro" id="IPR009472">
    <property type="entry name" value="Tab2-like"/>
</dbReference>
<evidence type="ECO:0000259" key="1">
    <source>
        <dbReference type="Pfam" id="PF06485"/>
    </source>
</evidence>
<dbReference type="PANTHER" id="PTHR34556">
    <property type="match status" value="1"/>
</dbReference>
<accession>A0AAQ3MRJ9</accession>